<evidence type="ECO:0000256" key="2">
    <source>
        <dbReference type="SAM" id="Phobius"/>
    </source>
</evidence>
<comment type="caution">
    <text evidence="3">The sequence shown here is derived from an EMBL/GenBank/DDBJ whole genome shotgun (WGS) entry which is preliminary data.</text>
</comment>
<sequence length="321" mass="36721">MKLAIMGYNNTPHSNTKHTPFEILFGHLNQKLPFDINEENILTDYVDNHAKNSQQIYERIRTRLFTEKEKRTQNANEKRSDPETLKPDETIFIKNDQLRNKTNPRFIKTTVDTDLDKKIPYHNLTIIPSVPYLGMSTETYIATSESCPKIEDTYICDATSQPKDDSCLVQLLSSANHKNCPVHQVMVQKPILSMIEENHILVIPVTNLQVPDCQNGIHSIDRPVILNLPEGSEKVKLSQFTPEPVDLLKSTNIWFIVLIIIMILIIGIILYWKCQHRCRNKPTWRSIRFPSRKNIPKSKEEPSSPGDDAPTSAGGVILVSR</sequence>
<accession>A0ABQ9J4I4</accession>
<dbReference type="Proteomes" id="UP001162164">
    <property type="component" value="Unassembled WGS sequence"/>
</dbReference>
<evidence type="ECO:0008006" key="5">
    <source>
        <dbReference type="Google" id="ProtNLM"/>
    </source>
</evidence>
<keyword evidence="2" id="KW-0812">Transmembrane</keyword>
<keyword evidence="2" id="KW-0472">Membrane</keyword>
<proteinExistence type="predicted"/>
<keyword evidence="2" id="KW-1133">Transmembrane helix</keyword>
<gene>
    <name evidence="3" type="ORF">NQ317_019016</name>
</gene>
<name>A0ABQ9J4I4_9CUCU</name>
<feature type="region of interest" description="Disordered" evidence="1">
    <location>
        <begin position="290"/>
        <end position="321"/>
    </location>
</feature>
<protein>
    <recommendedName>
        <fullName evidence="5">Envelope protein</fullName>
    </recommendedName>
</protein>
<reference evidence="3" key="1">
    <citation type="journal article" date="2023" name="Insect Mol. Biol.">
        <title>Genome sequencing provides insights into the evolution of gene families encoding plant cell wall-degrading enzymes in longhorned beetles.</title>
        <authorList>
            <person name="Shin N.R."/>
            <person name="Okamura Y."/>
            <person name="Kirsch R."/>
            <person name="Pauchet Y."/>
        </authorList>
    </citation>
    <scope>NUCLEOTIDE SEQUENCE</scope>
    <source>
        <strain evidence="3">MMC_N1</strain>
    </source>
</reference>
<evidence type="ECO:0000313" key="3">
    <source>
        <dbReference type="EMBL" id="KAJ8972985.1"/>
    </source>
</evidence>
<keyword evidence="4" id="KW-1185">Reference proteome</keyword>
<feature type="region of interest" description="Disordered" evidence="1">
    <location>
        <begin position="68"/>
        <end position="88"/>
    </location>
</feature>
<feature type="transmembrane region" description="Helical" evidence="2">
    <location>
        <begin position="253"/>
        <end position="272"/>
    </location>
</feature>
<organism evidence="3 4">
    <name type="scientific">Molorchus minor</name>
    <dbReference type="NCBI Taxonomy" id="1323400"/>
    <lineage>
        <taxon>Eukaryota</taxon>
        <taxon>Metazoa</taxon>
        <taxon>Ecdysozoa</taxon>
        <taxon>Arthropoda</taxon>
        <taxon>Hexapoda</taxon>
        <taxon>Insecta</taxon>
        <taxon>Pterygota</taxon>
        <taxon>Neoptera</taxon>
        <taxon>Endopterygota</taxon>
        <taxon>Coleoptera</taxon>
        <taxon>Polyphaga</taxon>
        <taxon>Cucujiformia</taxon>
        <taxon>Chrysomeloidea</taxon>
        <taxon>Cerambycidae</taxon>
        <taxon>Lamiinae</taxon>
        <taxon>Monochamini</taxon>
        <taxon>Molorchus</taxon>
    </lineage>
</organism>
<evidence type="ECO:0000313" key="4">
    <source>
        <dbReference type="Proteomes" id="UP001162164"/>
    </source>
</evidence>
<evidence type="ECO:0000256" key="1">
    <source>
        <dbReference type="SAM" id="MobiDB-lite"/>
    </source>
</evidence>
<dbReference type="EMBL" id="JAPWTJ010001262">
    <property type="protein sequence ID" value="KAJ8972985.1"/>
    <property type="molecule type" value="Genomic_DNA"/>
</dbReference>